<protein>
    <submittedName>
        <fullName evidence="1">Uncharacterized protein</fullName>
    </submittedName>
</protein>
<sequence>MAARIARTQFVNLYDDPEYQEKHRELFSGSLLQPLAKVLPPSMQESEFDRVIEKVISIIGSENVAVGKALEDYIDPYEFMSEEQRKVPSAAFCPGSVDELQSILQVANSHNLPLWTFSRGKNLGYGGPAPAVTGAVALDLHRMNRILEVNEKFSYAVVEPGVTFTDLYKYCAQHKLRVWPSVPSLGWGSVMGNTLDRGCGITPTHSHWQNIAGIEVVLADGEVVRTGQFAISNSPTAHVSKFSFGPSLEGLFLQSNLGVVTKLGIWLFPQPEAFMSCSWDMPEFEDIKIMTEVLGPLRQSGVLASTVNVGNIIEHLAMFGERSDFWTGPGPIPPWRIEELKKQIDHGYWRASFGIYGPKEIVQAHFDHIKRIISRQAPTGRLLGSMFSGENGEELIASTIPEPHGGGLVGIPSLWILPMVKFHLPKDKPGKAAHIDFSSLIPSDGDMVLEWCKISKHISESHGRDLFCDYFMHERHVMLVNMMTYDRASSKSSQTVDAMWRDLHHEATEKSYGNYRTHIRYMDLVQDQFDFNNHAYRRFLQRLKGTVDPHGILSPGKQGIWPQGYDVFSKQGVAIL</sequence>
<dbReference type="Proteomes" id="UP001172386">
    <property type="component" value="Unassembled WGS sequence"/>
</dbReference>
<name>A0ACC3A5C9_9EURO</name>
<keyword evidence="2" id="KW-1185">Reference proteome</keyword>
<gene>
    <name evidence="1" type="ORF">H2198_005703</name>
</gene>
<evidence type="ECO:0000313" key="2">
    <source>
        <dbReference type="Proteomes" id="UP001172386"/>
    </source>
</evidence>
<comment type="caution">
    <text evidence="1">The sequence shown here is derived from an EMBL/GenBank/DDBJ whole genome shotgun (WGS) entry which is preliminary data.</text>
</comment>
<evidence type="ECO:0000313" key="1">
    <source>
        <dbReference type="EMBL" id="KAJ9655447.1"/>
    </source>
</evidence>
<organism evidence="1 2">
    <name type="scientific">Neophaeococcomyces mojaviensis</name>
    <dbReference type="NCBI Taxonomy" id="3383035"/>
    <lineage>
        <taxon>Eukaryota</taxon>
        <taxon>Fungi</taxon>
        <taxon>Dikarya</taxon>
        <taxon>Ascomycota</taxon>
        <taxon>Pezizomycotina</taxon>
        <taxon>Eurotiomycetes</taxon>
        <taxon>Chaetothyriomycetidae</taxon>
        <taxon>Chaetothyriales</taxon>
        <taxon>Chaetothyriales incertae sedis</taxon>
        <taxon>Neophaeococcomyces</taxon>
    </lineage>
</organism>
<proteinExistence type="predicted"/>
<dbReference type="EMBL" id="JAPDRQ010000096">
    <property type="protein sequence ID" value="KAJ9655447.1"/>
    <property type="molecule type" value="Genomic_DNA"/>
</dbReference>
<accession>A0ACC3A5C9</accession>
<reference evidence="1" key="1">
    <citation type="submission" date="2022-10" db="EMBL/GenBank/DDBJ databases">
        <title>Culturing micro-colonial fungi from biological soil crusts in the Mojave desert and describing Neophaeococcomyces mojavensis, and introducing the new genera and species Taxawa tesnikishii.</title>
        <authorList>
            <person name="Kurbessoian T."/>
            <person name="Stajich J.E."/>
        </authorList>
    </citation>
    <scope>NUCLEOTIDE SEQUENCE</scope>
    <source>
        <strain evidence="1">JES_112</strain>
    </source>
</reference>